<dbReference type="Pfam" id="PF06580">
    <property type="entry name" value="His_kinase"/>
    <property type="match status" value="1"/>
</dbReference>
<dbReference type="Proteomes" id="UP000233375">
    <property type="component" value="Unassembled WGS sequence"/>
</dbReference>
<dbReference type="GO" id="GO:0000155">
    <property type="term" value="F:phosphorelay sensor kinase activity"/>
    <property type="evidence" value="ECO:0007669"/>
    <property type="project" value="InterPro"/>
</dbReference>
<keyword evidence="11 12" id="KW-0472">Membrane</keyword>
<evidence type="ECO:0000259" key="14">
    <source>
        <dbReference type="Pfam" id="PF06580"/>
    </source>
</evidence>
<evidence type="ECO:0000313" key="15">
    <source>
        <dbReference type="EMBL" id="PKG24844.1"/>
    </source>
</evidence>
<dbReference type="InterPro" id="IPR003594">
    <property type="entry name" value="HATPase_dom"/>
</dbReference>
<dbReference type="InterPro" id="IPR010559">
    <property type="entry name" value="Sig_transdc_His_kin_internal"/>
</dbReference>
<keyword evidence="16" id="KW-1185">Reference proteome</keyword>
<dbReference type="PANTHER" id="PTHR34220:SF11">
    <property type="entry name" value="SENSOR PROTEIN KINASE HPTS"/>
    <property type="match status" value="1"/>
</dbReference>
<evidence type="ECO:0000313" key="16">
    <source>
        <dbReference type="Proteomes" id="UP000233375"/>
    </source>
</evidence>
<evidence type="ECO:0000256" key="5">
    <source>
        <dbReference type="ARBA" id="ARBA00022692"/>
    </source>
</evidence>
<evidence type="ECO:0000256" key="4">
    <source>
        <dbReference type="ARBA" id="ARBA00022679"/>
    </source>
</evidence>
<evidence type="ECO:0000256" key="1">
    <source>
        <dbReference type="ARBA" id="ARBA00004651"/>
    </source>
</evidence>
<evidence type="ECO:0000259" key="13">
    <source>
        <dbReference type="Pfam" id="PF02518"/>
    </source>
</evidence>
<dbReference type="Gene3D" id="6.10.340.10">
    <property type="match status" value="1"/>
</dbReference>
<dbReference type="PANTHER" id="PTHR34220">
    <property type="entry name" value="SENSOR HISTIDINE KINASE YPDA"/>
    <property type="match status" value="1"/>
</dbReference>
<keyword evidence="8" id="KW-0067">ATP-binding</keyword>
<dbReference type="GO" id="GO:0005524">
    <property type="term" value="F:ATP binding"/>
    <property type="evidence" value="ECO:0007669"/>
    <property type="project" value="UniProtKB-KW"/>
</dbReference>
<name>A0A2N0Z5T0_9BACI</name>
<evidence type="ECO:0000256" key="12">
    <source>
        <dbReference type="SAM" id="Phobius"/>
    </source>
</evidence>
<dbReference type="EMBL" id="PISE01000010">
    <property type="protein sequence ID" value="PKG24844.1"/>
    <property type="molecule type" value="Genomic_DNA"/>
</dbReference>
<keyword evidence="2" id="KW-1003">Cell membrane</keyword>
<organism evidence="15 16">
    <name type="scientific">Niallia nealsonii</name>
    <dbReference type="NCBI Taxonomy" id="115979"/>
    <lineage>
        <taxon>Bacteria</taxon>
        <taxon>Bacillati</taxon>
        <taxon>Bacillota</taxon>
        <taxon>Bacilli</taxon>
        <taxon>Bacillales</taxon>
        <taxon>Bacillaceae</taxon>
        <taxon>Niallia</taxon>
    </lineage>
</organism>
<evidence type="ECO:0000256" key="2">
    <source>
        <dbReference type="ARBA" id="ARBA00022475"/>
    </source>
</evidence>
<feature type="domain" description="Histidine kinase/HSP90-like ATPase" evidence="13">
    <location>
        <begin position="496"/>
        <end position="598"/>
    </location>
</feature>
<dbReference type="GO" id="GO:0005886">
    <property type="term" value="C:plasma membrane"/>
    <property type="evidence" value="ECO:0007669"/>
    <property type="project" value="UniProtKB-SubCell"/>
</dbReference>
<accession>A0A2N0Z5T0</accession>
<dbReference type="RefSeq" id="WP_101175874.1">
    <property type="nucleotide sequence ID" value="NZ_PISE01000010.1"/>
</dbReference>
<dbReference type="InterPro" id="IPR036890">
    <property type="entry name" value="HATPase_C_sf"/>
</dbReference>
<dbReference type="OrthoDB" id="2816297at2"/>
<keyword evidence="5 12" id="KW-0812">Transmembrane</keyword>
<comment type="subcellular location">
    <subcellularLocation>
        <location evidence="1">Cell membrane</location>
        <topology evidence="1">Multi-pass membrane protein</topology>
    </subcellularLocation>
</comment>
<keyword evidence="10" id="KW-0902">Two-component regulatory system</keyword>
<reference evidence="15 16" key="1">
    <citation type="journal article" date="2003" name="Int. J. Syst. Evol. Microbiol.">
        <title>Bacillus nealsonii sp. nov., isolated from a spacecraft-assembly facility, whose spores are gamma-radiation resistant.</title>
        <authorList>
            <person name="Venkateswaran K."/>
            <person name="Kempf M."/>
            <person name="Chen F."/>
            <person name="Satomi M."/>
            <person name="Nicholson W."/>
            <person name="Kern R."/>
        </authorList>
    </citation>
    <scope>NUCLEOTIDE SEQUENCE [LARGE SCALE GENOMIC DNA]</scope>
    <source>
        <strain evidence="15 16">FO-92</strain>
    </source>
</reference>
<keyword evidence="9 12" id="KW-1133">Transmembrane helix</keyword>
<dbReference type="InterPro" id="IPR050640">
    <property type="entry name" value="Bact_2-comp_sensor_kinase"/>
</dbReference>
<gene>
    <name evidence="15" type="ORF">CWS01_04605</name>
</gene>
<sequence length="609" mass="70812">MISHLLQKFFPEIFNSFRRKLLFSFFIMSIIPLFLLGVLSYVLSYNIAKNKLLDSVSYSNNQLNEILANRFNQMENASNMMQYYMYTLILQSPSSLPEQLNTYSAVRNNIANLKNSFQFANISVYTKEDFLFSHEGITFFDIKDIKNHGISSQEMHKNINHLNWHLSKNIKEPFVLHQTYKKNNYISAYVVFKKQNSSEIDYAFFIDIKESEINKILQDSSSDSSISSFLVDENGLIISHRTESLLSKKLEKNLFLKIKTGTEKPFKWKNKQYIVKYNHVTNWYVITEVPNKYIVSNTFILVSILLATVIFVVIVSILSSLFTSNELSKKIRQLASIMTSISFNDYKNKPITLKLPIDENKKYKDEFDDLAIVFNKMTDKMNTNFQSLLDFKIQEEKMRFQLEQSKINPHFLYNMLDSIKTCQTLGRLEDANNMIIRLAKFYRMLLKKGDELISIKDELEIAILYLEMEKLNRNHSFTWHISKEAGIENFLIPKFVLQPILENCIHHGINHSDEIAIHISLFYKEEDILITIDDNGKGISDETCKKINGALTNNNVKTKQHFGLINVNKRLSMFSKSPPALQVAKREPSGTSVTLSLQQMILDEDLFDL</sequence>
<feature type="transmembrane region" description="Helical" evidence="12">
    <location>
        <begin position="21"/>
        <end position="43"/>
    </location>
</feature>
<dbReference type="AlphaFoldDB" id="A0A2N0Z5T0"/>
<evidence type="ECO:0000256" key="8">
    <source>
        <dbReference type="ARBA" id="ARBA00022840"/>
    </source>
</evidence>
<evidence type="ECO:0000256" key="9">
    <source>
        <dbReference type="ARBA" id="ARBA00022989"/>
    </source>
</evidence>
<feature type="transmembrane region" description="Helical" evidence="12">
    <location>
        <begin position="299"/>
        <end position="322"/>
    </location>
</feature>
<comment type="caution">
    <text evidence="15">The sequence shown here is derived from an EMBL/GenBank/DDBJ whole genome shotgun (WGS) entry which is preliminary data.</text>
</comment>
<evidence type="ECO:0000256" key="6">
    <source>
        <dbReference type="ARBA" id="ARBA00022741"/>
    </source>
</evidence>
<dbReference type="Gene3D" id="3.30.450.20">
    <property type="entry name" value="PAS domain"/>
    <property type="match status" value="1"/>
</dbReference>
<feature type="domain" description="Signal transduction histidine kinase internal region" evidence="14">
    <location>
        <begin position="399"/>
        <end position="474"/>
    </location>
</feature>
<keyword evidence="3" id="KW-0597">Phosphoprotein</keyword>
<evidence type="ECO:0000256" key="3">
    <source>
        <dbReference type="ARBA" id="ARBA00022553"/>
    </source>
</evidence>
<keyword evidence="7" id="KW-0418">Kinase</keyword>
<protein>
    <submittedName>
        <fullName evidence="15">Uncharacterized protein</fullName>
    </submittedName>
</protein>
<dbReference type="Gene3D" id="3.30.565.10">
    <property type="entry name" value="Histidine kinase-like ATPase, C-terminal domain"/>
    <property type="match status" value="1"/>
</dbReference>
<proteinExistence type="predicted"/>
<dbReference type="Pfam" id="PF02518">
    <property type="entry name" value="HATPase_c"/>
    <property type="match status" value="1"/>
</dbReference>
<keyword evidence="4" id="KW-0808">Transferase</keyword>
<keyword evidence="6" id="KW-0547">Nucleotide-binding</keyword>
<dbReference type="SUPFAM" id="SSF55874">
    <property type="entry name" value="ATPase domain of HSP90 chaperone/DNA topoisomerase II/histidine kinase"/>
    <property type="match status" value="1"/>
</dbReference>
<evidence type="ECO:0000256" key="10">
    <source>
        <dbReference type="ARBA" id="ARBA00023012"/>
    </source>
</evidence>
<evidence type="ECO:0000256" key="7">
    <source>
        <dbReference type="ARBA" id="ARBA00022777"/>
    </source>
</evidence>
<evidence type="ECO:0000256" key="11">
    <source>
        <dbReference type="ARBA" id="ARBA00023136"/>
    </source>
</evidence>